<feature type="transmembrane region" description="Helical" evidence="2">
    <location>
        <begin position="123"/>
        <end position="145"/>
    </location>
</feature>
<evidence type="ECO:0000259" key="3">
    <source>
        <dbReference type="Pfam" id="PF20517"/>
    </source>
</evidence>
<keyword evidence="2" id="KW-0472">Membrane</keyword>
<feature type="region of interest" description="Disordered" evidence="1">
    <location>
        <begin position="207"/>
        <end position="231"/>
    </location>
</feature>
<dbReference type="Pfam" id="PF20517">
    <property type="entry name" value="TMEM127"/>
    <property type="match status" value="1"/>
</dbReference>
<dbReference type="GeneID" id="115882005"/>
<keyword evidence="2" id="KW-0812">Transmembrane</keyword>
<dbReference type="RefSeq" id="XP_030755677.1">
    <property type="nucleotide sequence ID" value="XM_030899817.1"/>
</dbReference>
<name>A0A6J2XVX4_SITOR</name>
<dbReference type="InterPro" id="IPR033331">
    <property type="entry name" value="TMEM127"/>
</dbReference>
<evidence type="ECO:0000313" key="5">
    <source>
        <dbReference type="RefSeq" id="XP_030755677.1"/>
    </source>
</evidence>
<evidence type="ECO:0000256" key="2">
    <source>
        <dbReference type="SAM" id="Phobius"/>
    </source>
</evidence>
<feature type="transmembrane region" description="Helical" evidence="2">
    <location>
        <begin position="165"/>
        <end position="188"/>
    </location>
</feature>
<feature type="domain" description="Transmembrane protein 127 transmembrane region" evidence="3">
    <location>
        <begin position="78"/>
        <end position="187"/>
    </location>
</feature>
<dbReference type="GO" id="GO:0008285">
    <property type="term" value="P:negative regulation of cell population proliferation"/>
    <property type="evidence" value="ECO:0007669"/>
    <property type="project" value="InterPro"/>
</dbReference>
<dbReference type="PANTHER" id="PTHR28358">
    <property type="entry name" value="TRANSMEMBRANE PROTEIN 127"/>
    <property type="match status" value="1"/>
</dbReference>
<feature type="transmembrane region" description="Helical" evidence="2">
    <location>
        <begin position="89"/>
        <end position="111"/>
    </location>
</feature>
<dbReference type="KEGG" id="soy:115882005"/>
<dbReference type="PANTHER" id="PTHR28358:SF1">
    <property type="entry name" value="TRANSMEMBRANE PROTEIN 127"/>
    <property type="match status" value="1"/>
</dbReference>
<gene>
    <name evidence="5" type="primary">LOC115882005</name>
</gene>
<dbReference type="InterPro" id="IPR046795">
    <property type="entry name" value="TMEM127_TM"/>
</dbReference>
<dbReference type="Gene3D" id="1.20.140.150">
    <property type="match status" value="1"/>
</dbReference>
<dbReference type="InParanoid" id="A0A6J2XVX4"/>
<keyword evidence="2" id="KW-1133">Transmembrane helix</keyword>
<reference evidence="5" key="1">
    <citation type="submission" date="2025-08" db="UniProtKB">
        <authorList>
            <consortium name="RefSeq"/>
        </authorList>
    </citation>
    <scope>IDENTIFICATION</scope>
    <source>
        <tissue evidence="5">Gonads</tissue>
    </source>
</reference>
<dbReference type="Proteomes" id="UP000504635">
    <property type="component" value="Unplaced"/>
</dbReference>
<evidence type="ECO:0000313" key="4">
    <source>
        <dbReference type="Proteomes" id="UP000504635"/>
    </source>
</evidence>
<proteinExistence type="predicted"/>
<accession>A0A6J2XVX4</accession>
<feature type="transmembrane region" description="Helical" evidence="2">
    <location>
        <begin position="21"/>
        <end position="40"/>
    </location>
</feature>
<organism evidence="4 5">
    <name type="scientific">Sitophilus oryzae</name>
    <name type="common">Rice weevil</name>
    <name type="synonym">Curculio oryzae</name>
    <dbReference type="NCBI Taxonomy" id="7048"/>
    <lineage>
        <taxon>Eukaryota</taxon>
        <taxon>Metazoa</taxon>
        <taxon>Ecdysozoa</taxon>
        <taxon>Arthropoda</taxon>
        <taxon>Hexapoda</taxon>
        <taxon>Insecta</taxon>
        <taxon>Pterygota</taxon>
        <taxon>Neoptera</taxon>
        <taxon>Endopterygota</taxon>
        <taxon>Coleoptera</taxon>
        <taxon>Polyphaga</taxon>
        <taxon>Cucujiformia</taxon>
        <taxon>Curculionidae</taxon>
        <taxon>Dryophthorinae</taxon>
        <taxon>Sitophilus</taxon>
    </lineage>
</organism>
<dbReference type="GO" id="GO:0032007">
    <property type="term" value="P:negative regulation of TOR signaling"/>
    <property type="evidence" value="ECO:0007669"/>
    <property type="project" value="InterPro"/>
</dbReference>
<sequence length="231" mass="26537">MSQIDWRYVKELFYQKDDERNLISASFHMLTITLISMSLVDLSWFNITGDVCIPYLTMGQFFWFGYGSEEVNYSIFDCVDSTIVNMMRIIILLCFMAIIFAFMGFILDIVSPRTLIYRMFRRYAVSGTATILFVMTIITMSYYVVILLEDTIEDKTSKNYYEVSYGLGFYLVAFAGGVQAVGLMYSLILPYKSAYEEDDSCLIDGFDDESHFQSPTPPPPYSLTPPPPYSP</sequence>
<protein>
    <submittedName>
        <fullName evidence="5">Transmembrane protein 127-like</fullName>
    </submittedName>
</protein>
<keyword evidence="4" id="KW-1185">Reference proteome</keyword>
<evidence type="ECO:0000256" key="1">
    <source>
        <dbReference type="SAM" id="MobiDB-lite"/>
    </source>
</evidence>
<dbReference type="AlphaFoldDB" id="A0A6J2XVX4"/>
<dbReference type="GO" id="GO:0016020">
    <property type="term" value="C:membrane"/>
    <property type="evidence" value="ECO:0007669"/>
    <property type="project" value="TreeGrafter"/>
</dbReference>
<dbReference type="OrthoDB" id="10030622at2759"/>
<feature type="compositionally biased region" description="Pro residues" evidence="1">
    <location>
        <begin position="215"/>
        <end position="231"/>
    </location>
</feature>